<dbReference type="Proteomes" id="UP000291088">
    <property type="component" value="Unassembled WGS sequence"/>
</dbReference>
<gene>
    <name evidence="1" type="ORF">EUU22_07055</name>
</gene>
<evidence type="ECO:0000313" key="1">
    <source>
        <dbReference type="EMBL" id="RYC17723.1"/>
    </source>
</evidence>
<comment type="caution">
    <text evidence="1">The sequence shown here is derived from an EMBL/GenBank/DDBJ whole genome shotgun (WGS) entry which is preliminary data.</text>
</comment>
<dbReference type="EMBL" id="SDVB01000170">
    <property type="protein sequence ID" value="RYC17723.1"/>
    <property type="molecule type" value="Genomic_DNA"/>
</dbReference>
<proteinExistence type="predicted"/>
<reference evidence="1 2" key="1">
    <citation type="submission" date="2019-01" db="EMBL/GenBank/DDBJ databases">
        <authorList>
            <person name="Deng T."/>
        </authorList>
    </citation>
    <scope>NUCLEOTIDE SEQUENCE [LARGE SCALE GENOMIC DNA]</scope>
    <source>
        <strain evidence="1 2">F8825</strain>
    </source>
</reference>
<dbReference type="OrthoDB" id="9908914at2"/>
<organism evidence="1 2">
    <name type="scientific">Ciceribacter ferrooxidans</name>
    <dbReference type="NCBI Taxonomy" id="2509717"/>
    <lineage>
        <taxon>Bacteria</taxon>
        <taxon>Pseudomonadati</taxon>
        <taxon>Pseudomonadota</taxon>
        <taxon>Alphaproteobacteria</taxon>
        <taxon>Hyphomicrobiales</taxon>
        <taxon>Rhizobiaceae</taxon>
        <taxon>Ciceribacter</taxon>
    </lineage>
</organism>
<name>A0A4Q2TEH3_9HYPH</name>
<dbReference type="RefSeq" id="WP_129331303.1">
    <property type="nucleotide sequence ID" value="NZ_SDVB01000170.1"/>
</dbReference>
<accession>A0A4Q2TEH3</accession>
<dbReference type="AlphaFoldDB" id="A0A4Q2TEH3"/>
<protein>
    <submittedName>
        <fullName evidence="1">Uncharacterized protein</fullName>
    </submittedName>
</protein>
<keyword evidence="2" id="KW-1185">Reference proteome</keyword>
<sequence length="88" mass="9151">MSTYSISFNNTAGSSGITIYQKAPKTGDQSSVAWQTKSPVESPKTQVDWTVEYTAGPSAAPGASGAALYDPNGTPQSLETGSTFVMKL</sequence>
<evidence type="ECO:0000313" key="2">
    <source>
        <dbReference type="Proteomes" id="UP000291088"/>
    </source>
</evidence>